<feature type="compositionally biased region" description="Polar residues" evidence="2">
    <location>
        <begin position="859"/>
        <end position="874"/>
    </location>
</feature>
<feature type="compositionally biased region" description="Low complexity" evidence="2">
    <location>
        <begin position="831"/>
        <end position="841"/>
    </location>
</feature>
<evidence type="ECO:0000313" key="3">
    <source>
        <dbReference type="EMBL" id="JAV22051.1"/>
    </source>
</evidence>
<reference evidence="3" key="1">
    <citation type="submission" date="2017-01" db="EMBL/GenBank/DDBJ databases">
        <title>A deep insight into the sialotranscriptome of adult male and female Cluex tarsalis mosquitoes.</title>
        <authorList>
            <person name="Ribeiro J.M."/>
            <person name="Moreira F."/>
            <person name="Bernard K.A."/>
            <person name="Calvo E."/>
        </authorList>
    </citation>
    <scope>NUCLEOTIDE SEQUENCE</scope>
    <source>
        <strain evidence="3">Kern County</strain>
        <tissue evidence="3">Salivary glands</tissue>
    </source>
</reference>
<feature type="region of interest" description="Disordered" evidence="2">
    <location>
        <begin position="822"/>
        <end position="881"/>
    </location>
</feature>
<feature type="compositionally biased region" description="Polar residues" evidence="2">
    <location>
        <begin position="446"/>
        <end position="455"/>
    </location>
</feature>
<organism evidence="3">
    <name type="scientific">Culex tarsalis</name>
    <name type="common">Encephalitis mosquito</name>
    <dbReference type="NCBI Taxonomy" id="7177"/>
    <lineage>
        <taxon>Eukaryota</taxon>
        <taxon>Metazoa</taxon>
        <taxon>Ecdysozoa</taxon>
        <taxon>Arthropoda</taxon>
        <taxon>Hexapoda</taxon>
        <taxon>Insecta</taxon>
        <taxon>Pterygota</taxon>
        <taxon>Neoptera</taxon>
        <taxon>Endopterygota</taxon>
        <taxon>Diptera</taxon>
        <taxon>Nematocera</taxon>
        <taxon>Culicoidea</taxon>
        <taxon>Culicidae</taxon>
        <taxon>Culicinae</taxon>
        <taxon>Culicini</taxon>
        <taxon>Culex</taxon>
        <taxon>Culex</taxon>
    </lineage>
</organism>
<name>A0A1Q3F3C1_CULTA</name>
<feature type="coiled-coil region" evidence="1">
    <location>
        <begin position="1416"/>
        <end position="1482"/>
    </location>
</feature>
<feature type="compositionally biased region" description="Low complexity" evidence="2">
    <location>
        <begin position="1069"/>
        <end position="1084"/>
    </location>
</feature>
<evidence type="ECO:0000256" key="1">
    <source>
        <dbReference type="SAM" id="Coils"/>
    </source>
</evidence>
<evidence type="ECO:0000256" key="2">
    <source>
        <dbReference type="SAM" id="MobiDB-lite"/>
    </source>
</evidence>
<protein>
    <submittedName>
        <fullName evidence="3">Uncharacterized protein</fullName>
    </submittedName>
</protein>
<accession>A0A1Q3F3C1</accession>
<feature type="compositionally biased region" description="Low complexity" evidence="2">
    <location>
        <begin position="579"/>
        <end position="591"/>
    </location>
</feature>
<feature type="compositionally biased region" description="Polar residues" evidence="2">
    <location>
        <begin position="415"/>
        <end position="429"/>
    </location>
</feature>
<feature type="region of interest" description="Disordered" evidence="2">
    <location>
        <begin position="964"/>
        <end position="1006"/>
    </location>
</feature>
<dbReference type="PANTHER" id="PTHR22774:SF11">
    <property type="entry name" value="CHOREIN N-TERMINAL DOMAIN-CONTAINING PROTEIN"/>
    <property type="match status" value="1"/>
</dbReference>
<feature type="compositionally biased region" description="Low complexity" evidence="2">
    <location>
        <begin position="430"/>
        <end position="445"/>
    </location>
</feature>
<feature type="compositionally biased region" description="Polar residues" evidence="2">
    <location>
        <begin position="990"/>
        <end position="1004"/>
    </location>
</feature>
<dbReference type="EMBL" id="GFDL01012994">
    <property type="protein sequence ID" value="JAV22051.1"/>
    <property type="molecule type" value="Transcribed_RNA"/>
</dbReference>
<feature type="region of interest" description="Disordered" evidence="2">
    <location>
        <begin position="1039"/>
        <end position="1086"/>
    </location>
</feature>
<dbReference type="PANTHER" id="PTHR22774">
    <property type="entry name" value="CHOREIN N-TERMINAL DOMAIN-CONTAINING PROTEIN"/>
    <property type="match status" value="1"/>
</dbReference>
<feature type="region of interest" description="Disordered" evidence="2">
    <location>
        <begin position="402"/>
        <end position="458"/>
    </location>
</feature>
<dbReference type="InterPro" id="IPR026728">
    <property type="entry name" value="BLTP3A/B"/>
</dbReference>
<feature type="region of interest" description="Disordered" evidence="2">
    <location>
        <begin position="579"/>
        <end position="600"/>
    </location>
</feature>
<keyword evidence="1" id="KW-0175">Coiled coil</keyword>
<proteinExistence type="predicted"/>
<feature type="compositionally biased region" description="Polar residues" evidence="2">
    <location>
        <begin position="1039"/>
        <end position="1064"/>
    </location>
</feature>
<dbReference type="Pfam" id="PF24917">
    <property type="entry name" value="BLTP3A_B"/>
    <property type="match status" value="2"/>
</dbReference>
<sequence length="1498" mass="163964">MVSIIKNQLLKHLSRYTKNLSPDKVNLSAFRGEGELSNLQLDENVLTDLLELPSWLRLTSAWCNHVSFRISWTKLKSTPITLTLDEVNITIETCEIARSGTPTAAGAGLSSLAANQGKYSFIHKVIDGITIVVNTVNVNLKSPAFTASVQMSRIRVESRTPKWLLGDLRVTRLKDPARGLILIFKELSWQTVRIEASSTQDQSLTPLRLLTNQARCRITIKKKLSDCSIVASRLVLILDDLLWVLTDSQLKAALHFVDSLSGLIKASNSVVQRVKAQRKLETLPEYQAQLAQSFKVPDVQQLTAAQKYFNIYDVRETSYHFFSQRIDLHLCDDAGVGRSSHPNLKDGGALQISVQGFQVDYYPYHLAMADRSHWPKYKEATVPPALWLKQSLNSFRESLLNLTQSNRPPSHPSLERTTNLGQQQTSTLKTPSTSASGSQSTSTNTAVNTPNTPGSLSAAASPIKRHVLDNLAKLMCSCVIMKVEEFTLYRVTTSGNKQMPKEFIAGDRDRYSLPPDMPTLHAEFTYFYYPGDFVFPLPPSKAFVHVNPVQITFDLDSCLWFSSFALNLHESLLRTNNVASSLSSPSTPSTAGGSGTAEQPPNLMYMDVKVEVILPRVVFEASSGAPMQRDRPKSMHVQVSRVAMTNIREMGASRADLAQAISSLQEGSLVFGSGFPSKPGDLCIVTDRILSHIAATDVTGVTPISPQLHTAFANLTRYAMWSEPRDVWCLKLDPIWVDFYGARSVGQSRPITFIDAVPVTVWVHGRSDEDLLPGELVEAQIAHGSSSEISSKRLSNISNSIKSNDSLVLSISNLRRSLEVGPSISNYPQESSDNSSSKRSSVAGNHPPLIGENVKKKVTANSRPNSFPQAPVDSNTDGGAHTATAAAETNTADLHIIAHVSNLVSVQIDHYQYLFLLRLAEELTELATFLSLDSKRILQAANVEKSIIVGCVIPQVEVSLVMPSQTPGKESSGGDGESVLPDSASLGSGWPNSMDQTRNSNVFSSVECPSPIATEGVVEEHDPTPVPNTHGFNVQIQSVPTTSSTSGVASVETPSSSSVAGSKSHQSKGRSGSAAGGPDSSSFSKEINSGLSSIKKGFGNFMTSIDSALKTNISEDISDTLSVQSDLSSDSENYLMMLGDSEKPTDCMDGMFRLNPFSNDNSMKVAPIEVASEVCEDPYLTNMSSPSEPSEASSLRRRDLVSMVTFRLTTVELIRQNVGNDSSIRLQVSAISCDECGAIPWDEFQTKFGARCRAWNIAPHNPEAPPCVAIRLEEQLTLPADSLSITDKKSIQSWFKRRLNVEVKNINLQLSMSTVVGLGDLAEDEVIPTPIPMEVLLENVKINLIEDRPPVNITSPGTLPMNVAIGRMFVTRDDAGVFYLQPLDKTAEGGPTGKSSNNVDTSKDRNREVLSFQLVMQQLKLDNNQLRKQLTDSEKLVEVTLQKARQENEKLRTMLNEAQDDMSTLKDEKRTLMDTIRSLQSQLTALSDSQLNGTDGKR</sequence>